<organism evidence="8">
    <name type="scientific">Oppiella nova</name>
    <dbReference type="NCBI Taxonomy" id="334625"/>
    <lineage>
        <taxon>Eukaryota</taxon>
        <taxon>Metazoa</taxon>
        <taxon>Ecdysozoa</taxon>
        <taxon>Arthropoda</taxon>
        <taxon>Chelicerata</taxon>
        <taxon>Arachnida</taxon>
        <taxon>Acari</taxon>
        <taxon>Acariformes</taxon>
        <taxon>Sarcoptiformes</taxon>
        <taxon>Oribatida</taxon>
        <taxon>Brachypylina</taxon>
        <taxon>Oppioidea</taxon>
        <taxon>Oppiidae</taxon>
        <taxon>Oppiella</taxon>
    </lineage>
</organism>
<dbReference type="GO" id="GO:0006915">
    <property type="term" value="P:apoptotic process"/>
    <property type="evidence" value="ECO:0007669"/>
    <property type="project" value="InterPro"/>
</dbReference>
<accession>A0A7R9LHD4</accession>
<keyword evidence="5" id="KW-0496">Mitochondrion</keyword>
<dbReference type="EMBL" id="OC915735">
    <property type="protein sequence ID" value="CAD7641759.1"/>
    <property type="molecule type" value="Genomic_DNA"/>
</dbReference>
<name>A0A7R9LHD4_9ACAR</name>
<keyword evidence="4" id="KW-0689">Ribosomal protein</keyword>
<sequence>MIKTLLTTTLATINGCQRVHFSSKHQLLSSFLRQNHLIARCLSSSAAATDPKHTISDTFRTNESNPCHHSTQHLSMYYTIPADVANKLFVLGGFDSRQQTSFKTFRETALMVRRPALEVMDYLRRADYRRPVNRYVLYGNVGSGKTFTLNHVLHYGSVEKYLLLYCPKPTDWLRYPEETAQSVYKSERMDTPIDAAVWLQHFRTHNNQLLDELDLRASKQYVWSQREITEAGDPLKNILEHGISRIKHASDCMAVVLKEIKAQSSSGKYRVLVVVDKVNAFYEMSQIKYPDRSYVDADNITIARAFKKLFTNDWTNGAVVASVCKKLMVHYRILKVAGIPKHKPRSRPWDTWGPFSVSHLSDLPLDLLTDAGFKDFDPFIPIEVPVYDEKEMESCLNYYNDRKWIQRPVAKTVDGRNEIKFLSAYNPLETYEICCAL</sequence>
<dbReference type="GO" id="GO:0005763">
    <property type="term" value="C:mitochondrial small ribosomal subunit"/>
    <property type="evidence" value="ECO:0007669"/>
    <property type="project" value="TreeGrafter"/>
</dbReference>
<evidence type="ECO:0000256" key="1">
    <source>
        <dbReference type="ARBA" id="ARBA00004173"/>
    </source>
</evidence>
<dbReference type="InterPro" id="IPR008092">
    <property type="entry name" value="Ribosomal_mS29_met"/>
</dbReference>
<evidence type="ECO:0000256" key="3">
    <source>
        <dbReference type="ARBA" id="ARBA00022946"/>
    </source>
</evidence>
<evidence type="ECO:0000256" key="6">
    <source>
        <dbReference type="ARBA" id="ARBA00023274"/>
    </source>
</evidence>
<proteinExistence type="inferred from homology"/>
<comment type="subcellular location">
    <subcellularLocation>
        <location evidence="1">Mitochondrion</location>
    </subcellularLocation>
</comment>
<evidence type="ECO:0000256" key="7">
    <source>
        <dbReference type="ARBA" id="ARBA00035140"/>
    </source>
</evidence>
<dbReference type="OrthoDB" id="274828at2759"/>
<dbReference type="GO" id="GO:0003735">
    <property type="term" value="F:structural constituent of ribosome"/>
    <property type="evidence" value="ECO:0007669"/>
    <property type="project" value="TreeGrafter"/>
</dbReference>
<dbReference type="PANTHER" id="PTHR12810:SF0">
    <property type="entry name" value="SMALL RIBOSOMAL SUBUNIT PROTEIN MS29"/>
    <property type="match status" value="1"/>
</dbReference>
<dbReference type="Pfam" id="PF10236">
    <property type="entry name" value="DAP3"/>
    <property type="match status" value="1"/>
</dbReference>
<dbReference type="EMBL" id="CAJPVJ010000910">
    <property type="protein sequence ID" value="CAG2163685.1"/>
    <property type="molecule type" value="Genomic_DNA"/>
</dbReference>
<evidence type="ECO:0000256" key="2">
    <source>
        <dbReference type="ARBA" id="ARBA00009863"/>
    </source>
</evidence>
<evidence type="ECO:0000313" key="8">
    <source>
        <dbReference type="EMBL" id="CAD7641759.1"/>
    </source>
</evidence>
<evidence type="ECO:0000256" key="4">
    <source>
        <dbReference type="ARBA" id="ARBA00022980"/>
    </source>
</evidence>
<dbReference type="PRINTS" id="PR01716">
    <property type="entry name" value="DEATHASSOCP3"/>
</dbReference>
<dbReference type="AlphaFoldDB" id="A0A7R9LHD4"/>
<evidence type="ECO:0000313" key="9">
    <source>
        <dbReference type="Proteomes" id="UP000728032"/>
    </source>
</evidence>
<reference evidence="8" key="1">
    <citation type="submission" date="2020-11" db="EMBL/GenBank/DDBJ databases">
        <authorList>
            <person name="Tran Van P."/>
        </authorList>
    </citation>
    <scope>NUCLEOTIDE SEQUENCE</scope>
</reference>
<protein>
    <recommendedName>
        <fullName evidence="7">Small ribosomal subunit protein mS29</fullName>
    </recommendedName>
</protein>
<dbReference type="InterPro" id="IPR019368">
    <property type="entry name" value="Ribosomal_mS29"/>
</dbReference>
<dbReference type="PANTHER" id="PTHR12810">
    <property type="entry name" value="MITOCHONDRIAL 28S RIBOSOMAL PROTEIN S29"/>
    <property type="match status" value="1"/>
</dbReference>
<keyword evidence="3" id="KW-0809">Transit peptide</keyword>
<comment type="similarity">
    <text evidence="2">Belongs to the mitochondrion-specific ribosomal protein mS29 family.</text>
</comment>
<keyword evidence="9" id="KW-1185">Reference proteome</keyword>
<gene>
    <name evidence="8" type="ORF">ONB1V03_LOCUS3251</name>
</gene>
<dbReference type="Proteomes" id="UP000728032">
    <property type="component" value="Unassembled WGS sequence"/>
</dbReference>
<evidence type="ECO:0000256" key="5">
    <source>
        <dbReference type="ARBA" id="ARBA00023128"/>
    </source>
</evidence>
<keyword evidence="6" id="KW-0687">Ribonucleoprotein</keyword>